<gene>
    <name evidence="2" type="primary">mftB_1</name>
    <name evidence="2" type="ORF">GCM10022214_06380</name>
</gene>
<feature type="region of interest" description="Disordered" evidence="1">
    <location>
        <begin position="1"/>
        <end position="31"/>
    </location>
</feature>
<accession>A0ABP7V1B6</accession>
<keyword evidence="3" id="KW-1185">Reference proteome</keyword>
<proteinExistence type="predicted"/>
<dbReference type="NCBIfam" id="TIGR03967">
    <property type="entry name" value="mycofact_MftB"/>
    <property type="match status" value="1"/>
</dbReference>
<name>A0ABP7V1B6_9ACTN</name>
<reference evidence="3" key="1">
    <citation type="journal article" date="2019" name="Int. J. Syst. Evol. Microbiol.">
        <title>The Global Catalogue of Microorganisms (GCM) 10K type strain sequencing project: providing services to taxonomists for standard genome sequencing and annotation.</title>
        <authorList>
            <consortium name="The Broad Institute Genomics Platform"/>
            <consortium name="The Broad Institute Genome Sequencing Center for Infectious Disease"/>
            <person name="Wu L."/>
            <person name="Ma J."/>
        </authorList>
    </citation>
    <scope>NUCLEOTIDE SEQUENCE [LARGE SCALE GENOMIC DNA]</scope>
    <source>
        <strain evidence="3">JCM 16702</strain>
    </source>
</reference>
<organism evidence="2 3">
    <name type="scientific">Actinomadura miaoliensis</name>
    <dbReference type="NCBI Taxonomy" id="430685"/>
    <lineage>
        <taxon>Bacteria</taxon>
        <taxon>Bacillati</taxon>
        <taxon>Actinomycetota</taxon>
        <taxon>Actinomycetes</taxon>
        <taxon>Streptosporangiales</taxon>
        <taxon>Thermomonosporaceae</taxon>
        <taxon>Actinomadura</taxon>
    </lineage>
</organism>
<dbReference type="Pfam" id="PF26520">
    <property type="entry name" value="MftB_chaperone"/>
    <property type="match status" value="1"/>
</dbReference>
<dbReference type="Proteomes" id="UP001500683">
    <property type="component" value="Unassembled WGS sequence"/>
</dbReference>
<dbReference type="EMBL" id="BAAAZG010000001">
    <property type="protein sequence ID" value="GAA4057230.1"/>
    <property type="molecule type" value="Genomic_DNA"/>
</dbReference>
<dbReference type="InterPro" id="IPR023850">
    <property type="entry name" value="MftB"/>
</dbReference>
<evidence type="ECO:0000313" key="2">
    <source>
        <dbReference type="EMBL" id="GAA4057230.1"/>
    </source>
</evidence>
<sequence>MPSPTSSAARATPAAPAGAGAAGDADATFDPARPYRLSPSVALRPEPFGALAYHFGNRRLSFLKAPELVELVRTLERYPSARDALAGVPGARRGAFLRALASLAAAGMIVPR</sequence>
<comment type="caution">
    <text evidence="2">The sequence shown here is derived from an EMBL/GenBank/DDBJ whole genome shotgun (WGS) entry which is preliminary data.</text>
</comment>
<evidence type="ECO:0000256" key="1">
    <source>
        <dbReference type="SAM" id="MobiDB-lite"/>
    </source>
</evidence>
<evidence type="ECO:0000313" key="3">
    <source>
        <dbReference type="Proteomes" id="UP001500683"/>
    </source>
</evidence>
<protein>
    <submittedName>
        <fullName evidence="2">Mycofactocin biosynthesis chaperone MftB</fullName>
    </submittedName>
</protein>
<dbReference type="RefSeq" id="WP_344940242.1">
    <property type="nucleotide sequence ID" value="NZ_BAAAZG010000001.1"/>
</dbReference>